<proteinExistence type="predicted"/>
<dbReference type="EMBL" id="SLTX01000001">
    <property type="protein sequence ID" value="TDB08568.1"/>
    <property type="molecule type" value="Genomic_DNA"/>
</dbReference>
<dbReference type="InterPro" id="IPR044925">
    <property type="entry name" value="His-Me_finger_sf"/>
</dbReference>
<dbReference type="Gene3D" id="1.10.10.10">
    <property type="entry name" value="Winged helix-like DNA-binding domain superfamily/Winged helix DNA-binding domain"/>
    <property type="match status" value="1"/>
</dbReference>
<dbReference type="Pfam" id="PF13392">
    <property type="entry name" value="HNH_3"/>
    <property type="match status" value="1"/>
</dbReference>
<evidence type="ECO:0000313" key="4">
    <source>
        <dbReference type="Proteomes" id="UP000294834"/>
    </source>
</evidence>
<evidence type="ECO:0000313" key="3">
    <source>
        <dbReference type="EMBL" id="TDB08568.1"/>
    </source>
</evidence>
<dbReference type="Pfam" id="PF07463">
    <property type="entry name" value="NUMOD4"/>
    <property type="match status" value="1"/>
</dbReference>
<dbReference type="Proteomes" id="UP000294834">
    <property type="component" value="Unassembled WGS sequence"/>
</dbReference>
<evidence type="ECO:0008006" key="5">
    <source>
        <dbReference type="Google" id="ProtNLM"/>
    </source>
</evidence>
<feature type="domain" description="HNH nuclease" evidence="2">
    <location>
        <begin position="98"/>
        <end position="124"/>
    </location>
</feature>
<dbReference type="AlphaFoldDB" id="A0AAX2R7B5"/>
<dbReference type="SUPFAM" id="SSF54060">
    <property type="entry name" value="His-Me finger endonucleases"/>
    <property type="match status" value="1"/>
</dbReference>
<evidence type="ECO:0000259" key="2">
    <source>
        <dbReference type="Pfam" id="PF13392"/>
    </source>
</evidence>
<dbReference type="GO" id="GO:0016788">
    <property type="term" value="F:hydrolase activity, acting on ester bonds"/>
    <property type="evidence" value="ECO:0007669"/>
    <property type="project" value="InterPro"/>
</dbReference>
<gene>
    <name evidence="3" type="ORF">E1J06_14925</name>
</gene>
<sequence length="216" mass="25307">MTNEEFIKSVSLEGEEWSDVVGYEGLYKVSSFGRIISLSRTIKNRYGERMLNPLIMNPQMNNKGYYNIILRKKGNIQHFLIHRLVAIHFICNNLHYDEIDHIDGNKANNNFDNLRWCNRKSNMRNKNTKEKLSQNASKRINEKNWKSKPIVGININNGDDILFFKSMCDARRNGFNQGAISAVCLHKRKCYKNYKWMYLSDYETLINKSKNSLPNG</sequence>
<evidence type="ECO:0000259" key="1">
    <source>
        <dbReference type="Pfam" id="PF07463"/>
    </source>
</evidence>
<comment type="caution">
    <text evidence="3">The sequence shown here is derived from an EMBL/GenBank/DDBJ whole genome shotgun (WGS) entry which is preliminary data.</text>
</comment>
<dbReference type="InterPro" id="IPR010902">
    <property type="entry name" value="NUMOD4"/>
</dbReference>
<dbReference type="InterPro" id="IPR036388">
    <property type="entry name" value="WH-like_DNA-bd_sf"/>
</dbReference>
<protein>
    <recommendedName>
        <fullName evidence="5">Endonuclease</fullName>
    </recommendedName>
</protein>
<feature type="domain" description="NUMOD4" evidence="1">
    <location>
        <begin position="15"/>
        <end position="71"/>
    </location>
</feature>
<organism evidence="3 4">
    <name type="scientific">Phocaeicola dorei</name>
    <dbReference type="NCBI Taxonomy" id="357276"/>
    <lineage>
        <taxon>Bacteria</taxon>
        <taxon>Pseudomonadati</taxon>
        <taxon>Bacteroidota</taxon>
        <taxon>Bacteroidia</taxon>
        <taxon>Bacteroidales</taxon>
        <taxon>Bacteroidaceae</taxon>
        <taxon>Phocaeicola</taxon>
    </lineage>
</organism>
<dbReference type="Gene3D" id="3.90.75.20">
    <property type="match status" value="1"/>
</dbReference>
<dbReference type="RefSeq" id="WP_051924157.1">
    <property type="nucleotide sequence ID" value="NZ_CP046427.1"/>
</dbReference>
<dbReference type="InterPro" id="IPR003615">
    <property type="entry name" value="HNH_nuc"/>
</dbReference>
<reference evidence="3 4" key="1">
    <citation type="journal article" date="2019" name="Nat. Microbiol.">
        <title>Genomic variation and strain-specific functional adaptation in the human gut microbiome during early life.</title>
        <authorList>
            <person name="Vatanen T."/>
            <person name="Plichta D.R."/>
            <person name="Somani J."/>
            <person name="Munch P.C."/>
            <person name="Arthur T.D."/>
            <person name="Hall A.B."/>
            <person name="Rudolf S."/>
            <person name="Oakeley E.J."/>
            <person name="Ke X."/>
            <person name="Young R.A."/>
            <person name="Haiser H.J."/>
            <person name="Kolde R."/>
            <person name="Yassour M."/>
            <person name="Luopajarvi K."/>
            <person name="Siljander H."/>
            <person name="Virtanen S.M."/>
            <person name="Ilonen J."/>
            <person name="Uibo R."/>
            <person name="Tillmann V."/>
            <person name="Mokurov S."/>
            <person name="Dorshakova N."/>
            <person name="Porter J.A."/>
            <person name="McHardy A.C."/>
            <person name="Lahdesmaki H."/>
            <person name="Vlamakis H."/>
            <person name="Huttenhower C."/>
            <person name="Knip M."/>
            <person name="Xavier R.J."/>
        </authorList>
    </citation>
    <scope>NUCLEOTIDE SEQUENCE [LARGE SCALE GENOMIC DNA]</scope>
    <source>
        <strain evidence="3 4">RJX1052</strain>
    </source>
</reference>
<name>A0AAX2R7B5_9BACT</name>
<accession>A0AAX2R7B5</accession>